<gene>
    <name evidence="5" type="ORF">DI487_04080</name>
</gene>
<dbReference type="OrthoDB" id="1377495at2"/>
<evidence type="ECO:0000259" key="4">
    <source>
        <dbReference type="Pfam" id="PF18962"/>
    </source>
</evidence>
<organism evidence="5 6">
    <name type="scientific">Flavobacterium sediminis</name>
    <dbReference type="NCBI Taxonomy" id="2201181"/>
    <lineage>
        <taxon>Bacteria</taxon>
        <taxon>Pseudomonadati</taxon>
        <taxon>Bacteroidota</taxon>
        <taxon>Flavobacteriia</taxon>
        <taxon>Flavobacteriales</taxon>
        <taxon>Flavobacteriaceae</taxon>
        <taxon>Flavobacterium</taxon>
    </lineage>
</organism>
<feature type="domain" description="Peptide-N-glycosidase F C-terminal" evidence="3">
    <location>
        <begin position="14"/>
        <end position="96"/>
    </location>
</feature>
<proteinExistence type="predicted"/>
<evidence type="ECO:0008006" key="7">
    <source>
        <dbReference type="Google" id="ProtNLM"/>
    </source>
</evidence>
<dbReference type="GO" id="GO:0016715">
    <property type="term" value="F:oxidoreductase activity, acting on paired donors, with incorporation or reduction of molecular oxygen, reduced ascorbate as one donor, and incorporation of one atom of oxygen"/>
    <property type="evidence" value="ECO:0007669"/>
    <property type="project" value="InterPro"/>
</dbReference>
<protein>
    <recommendedName>
        <fullName evidence="7">Secretion system C-terminal sorting domain-containing protein</fullName>
    </recommendedName>
</protein>
<dbReference type="Proteomes" id="UP000245429">
    <property type="component" value="Chromosome"/>
</dbReference>
<keyword evidence="6" id="KW-1185">Reference proteome</keyword>
<dbReference type="Gene3D" id="2.60.120.230">
    <property type="match status" value="1"/>
</dbReference>
<dbReference type="Pfam" id="PF18962">
    <property type="entry name" value="Por_Secre_tail"/>
    <property type="match status" value="1"/>
</dbReference>
<dbReference type="NCBIfam" id="TIGR04183">
    <property type="entry name" value="Por_Secre_tail"/>
    <property type="match status" value="1"/>
</dbReference>
<dbReference type="KEGG" id="fse:DI487_04080"/>
<evidence type="ECO:0000313" key="5">
    <source>
        <dbReference type="EMBL" id="AWM13131.1"/>
    </source>
</evidence>
<evidence type="ECO:0000313" key="6">
    <source>
        <dbReference type="Proteomes" id="UP000245429"/>
    </source>
</evidence>
<dbReference type="PROSITE" id="PS51257">
    <property type="entry name" value="PROKAR_LIPOPROTEIN"/>
    <property type="match status" value="1"/>
</dbReference>
<evidence type="ECO:0000256" key="1">
    <source>
        <dbReference type="ARBA" id="ARBA00022729"/>
    </source>
</evidence>
<accession>A0A2U8QSQ2</accession>
<dbReference type="Pfam" id="PF09113">
    <property type="entry name" value="N-glycanase_C"/>
    <property type="match status" value="1"/>
</dbReference>
<sequence length="184" mass="20636">MALRVFRRKSGFIISAWGISCEPYRVYNTQANGIYGSSPQSFFWWVSWNNWCPGNSIPIREINLGDLTAGTHTFVISVPDAQFASQQGNFPLSLYLQGNYLNTAGLEDVNGTAFKIYPNPVSDFVLIDSSENIKNVSVFNVLGEREDCKITSNRVDMSGLESGVYFLKLEFVNGTKVNRKIIKQ</sequence>
<dbReference type="SUPFAM" id="SSF49742">
    <property type="entry name" value="PHM/PNGase F"/>
    <property type="match status" value="1"/>
</dbReference>
<dbReference type="InterPro" id="IPR026444">
    <property type="entry name" value="Secre_tail"/>
</dbReference>
<keyword evidence="1" id="KW-0732">Signal</keyword>
<feature type="domain" description="Secretion system C-terminal sorting" evidence="4">
    <location>
        <begin position="116"/>
        <end position="182"/>
    </location>
</feature>
<evidence type="ECO:0000256" key="2">
    <source>
        <dbReference type="ARBA" id="ARBA00023157"/>
    </source>
</evidence>
<dbReference type="InterPro" id="IPR008977">
    <property type="entry name" value="PHM/PNGase_F_dom_sf"/>
</dbReference>
<evidence type="ECO:0000259" key="3">
    <source>
        <dbReference type="Pfam" id="PF09113"/>
    </source>
</evidence>
<dbReference type="InterPro" id="IPR015197">
    <property type="entry name" value="PngaseF_C"/>
</dbReference>
<keyword evidence="2" id="KW-1015">Disulfide bond</keyword>
<dbReference type="InterPro" id="IPR014784">
    <property type="entry name" value="Cu2_ascorb_mOase-like_C"/>
</dbReference>
<dbReference type="EMBL" id="CP029463">
    <property type="protein sequence ID" value="AWM13131.1"/>
    <property type="molecule type" value="Genomic_DNA"/>
</dbReference>
<dbReference type="AlphaFoldDB" id="A0A2U8QSQ2"/>
<name>A0A2U8QSQ2_9FLAO</name>
<reference evidence="5 6" key="1">
    <citation type="submission" date="2018-05" db="EMBL/GenBank/DDBJ databases">
        <title>Flavobacterium sp. MEBiC07310.</title>
        <authorList>
            <person name="Baek K."/>
        </authorList>
    </citation>
    <scope>NUCLEOTIDE SEQUENCE [LARGE SCALE GENOMIC DNA]</scope>
    <source>
        <strain evidence="5 6">MEBiC07310</strain>
    </source>
</reference>